<dbReference type="EnsemblMetazoa" id="BGLB023139-RA">
    <property type="protein sequence ID" value="BGLB023139-PA"/>
    <property type="gene ID" value="BGLB023139"/>
</dbReference>
<dbReference type="Gene3D" id="1.10.3120.10">
    <property type="entry name" value="Trigger factor, C-terminal domain"/>
    <property type="match status" value="1"/>
</dbReference>
<sequence>FRKGQAPDEVAKKSISQAEIFTEALKNELDTLVKVAAKEIKEDLMVLDSPAYDVQKITATELTVTFIYPVYPEVKLPDYKTLGIKYEVEKATEESVKEELERALESQVMLKEKEGSLSKGDIAVFDFEGFIEGKPFAGGKAENYELEIGSGQFIAGFEDQMVGLEKGKSMDVKVSFPEDYHVEELKAKPSVFKIKLNSIKTKQKPELNDE</sequence>
<evidence type="ECO:0000313" key="10">
    <source>
        <dbReference type="Proteomes" id="UP000076420"/>
    </source>
</evidence>
<reference evidence="9" key="1">
    <citation type="submission" date="2020-05" db="UniProtKB">
        <authorList>
            <consortium name="EnsemblMetazoa"/>
        </authorList>
    </citation>
    <scope>IDENTIFICATION</scope>
    <source>
        <strain evidence="9">BB02</strain>
    </source>
</reference>
<evidence type="ECO:0000256" key="6">
    <source>
        <dbReference type="ARBA" id="ARBA00023235"/>
    </source>
</evidence>
<dbReference type="AlphaFoldDB" id="A0A2C9KSY7"/>
<gene>
    <name evidence="9" type="primary">106071517</name>
</gene>
<keyword evidence="6 7" id="KW-0413">Isomerase</keyword>
<dbReference type="InterPro" id="IPR046357">
    <property type="entry name" value="PPIase_dom_sf"/>
</dbReference>
<evidence type="ECO:0000259" key="8">
    <source>
        <dbReference type="PROSITE" id="PS50059"/>
    </source>
</evidence>
<dbReference type="SUPFAM" id="SSF54534">
    <property type="entry name" value="FKBP-like"/>
    <property type="match status" value="1"/>
</dbReference>
<dbReference type="Proteomes" id="UP000076420">
    <property type="component" value="Unassembled WGS sequence"/>
</dbReference>
<evidence type="ECO:0000256" key="1">
    <source>
        <dbReference type="ARBA" id="ARBA00000971"/>
    </source>
</evidence>
<dbReference type="Gene3D" id="3.10.50.40">
    <property type="match status" value="1"/>
</dbReference>
<dbReference type="InterPro" id="IPR001179">
    <property type="entry name" value="PPIase_FKBP_dom"/>
</dbReference>
<dbReference type="KEGG" id="bgt:106071517"/>
<dbReference type="FunFam" id="3.10.50.40:FF:000001">
    <property type="entry name" value="Trigger factor"/>
    <property type="match status" value="1"/>
</dbReference>
<dbReference type="NCBIfam" id="TIGR00115">
    <property type="entry name" value="tig"/>
    <property type="match status" value="1"/>
</dbReference>
<evidence type="ECO:0000256" key="4">
    <source>
        <dbReference type="ARBA" id="ARBA00023110"/>
    </source>
</evidence>
<evidence type="ECO:0000313" key="9">
    <source>
        <dbReference type="EnsemblMetazoa" id="BGLB023139-PA"/>
    </source>
</evidence>
<dbReference type="GO" id="GO:0006457">
    <property type="term" value="P:protein folding"/>
    <property type="evidence" value="ECO:0007669"/>
    <property type="project" value="InterPro"/>
</dbReference>
<organism evidence="9 10">
    <name type="scientific">Biomphalaria glabrata</name>
    <name type="common">Bloodfluke planorb</name>
    <name type="synonym">Freshwater snail</name>
    <dbReference type="NCBI Taxonomy" id="6526"/>
    <lineage>
        <taxon>Eukaryota</taxon>
        <taxon>Metazoa</taxon>
        <taxon>Spiralia</taxon>
        <taxon>Lophotrochozoa</taxon>
        <taxon>Mollusca</taxon>
        <taxon>Gastropoda</taxon>
        <taxon>Heterobranchia</taxon>
        <taxon>Euthyneura</taxon>
        <taxon>Panpulmonata</taxon>
        <taxon>Hygrophila</taxon>
        <taxon>Lymnaeoidea</taxon>
        <taxon>Planorbidae</taxon>
        <taxon>Biomphalaria</taxon>
    </lineage>
</organism>
<keyword evidence="5" id="KW-0143">Chaperone</keyword>
<dbReference type="Pfam" id="PF05697">
    <property type="entry name" value="Trigger_N"/>
    <property type="match status" value="1"/>
</dbReference>
<dbReference type="EC" id="5.2.1.8" evidence="3 7"/>
<comment type="similarity">
    <text evidence="2">Belongs to the FKBP-type PPIase family. Tig subfamily.</text>
</comment>
<comment type="catalytic activity">
    <reaction evidence="1 7">
        <text>[protein]-peptidylproline (omega=180) = [protein]-peptidylproline (omega=0)</text>
        <dbReference type="Rhea" id="RHEA:16237"/>
        <dbReference type="Rhea" id="RHEA-COMP:10747"/>
        <dbReference type="Rhea" id="RHEA-COMP:10748"/>
        <dbReference type="ChEBI" id="CHEBI:83833"/>
        <dbReference type="ChEBI" id="CHEBI:83834"/>
        <dbReference type="EC" id="5.2.1.8"/>
    </reaction>
</comment>
<accession>A0A2C9KSY7</accession>
<dbReference type="GO" id="GO:0015031">
    <property type="term" value="P:protein transport"/>
    <property type="evidence" value="ECO:0007669"/>
    <property type="project" value="InterPro"/>
</dbReference>
<name>A0A2C9KSY7_BIOGL</name>
<feature type="domain" description="PPIase FKBP-type" evidence="8">
    <location>
        <begin position="120"/>
        <end position="180"/>
    </location>
</feature>
<dbReference type="Pfam" id="PF00254">
    <property type="entry name" value="FKBP_C"/>
    <property type="match status" value="1"/>
</dbReference>
<dbReference type="STRING" id="6526.A0A2C9KSY7"/>
<evidence type="ECO:0000256" key="2">
    <source>
        <dbReference type="ARBA" id="ARBA00005464"/>
    </source>
</evidence>
<dbReference type="VEuPathDB" id="VectorBase:BGLB023139"/>
<dbReference type="InterPro" id="IPR005215">
    <property type="entry name" value="Trig_fac"/>
</dbReference>
<protein>
    <recommendedName>
        <fullName evidence="3 7">peptidylprolyl isomerase</fullName>
        <ecNumber evidence="3 7">5.2.1.8</ecNumber>
    </recommendedName>
</protein>
<keyword evidence="4 7" id="KW-0697">Rotamase</keyword>
<proteinExistence type="inferred from homology"/>
<evidence type="ECO:0000256" key="5">
    <source>
        <dbReference type="ARBA" id="ARBA00023186"/>
    </source>
</evidence>
<evidence type="ECO:0000256" key="7">
    <source>
        <dbReference type="PROSITE-ProRule" id="PRU00277"/>
    </source>
</evidence>
<dbReference type="GO" id="GO:0003755">
    <property type="term" value="F:peptidyl-prolyl cis-trans isomerase activity"/>
    <property type="evidence" value="ECO:0007669"/>
    <property type="project" value="UniProtKB-KW"/>
</dbReference>
<dbReference type="PROSITE" id="PS50059">
    <property type="entry name" value="FKBP_PPIASE"/>
    <property type="match status" value="1"/>
</dbReference>
<dbReference type="InterPro" id="IPR008881">
    <property type="entry name" value="Trigger_fac_ribosome-bd_bac"/>
</dbReference>
<dbReference type="InterPro" id="IPR037041">
    <property type="entry name" value="Trigger_fac_C_sf"/>
</dbReference>
<evidence type="ECO:0000256" key="3">
    <source>
        <dbReference type="ARBA" id="ARBA00013194"/>
    </source>
</evidence>
<dbReference type="Gene3D" id="3.30.70.1050">
    <property type="entry name" value="Trigger factor ribosome-binding domain"/>
    <property type="match status" value="1"/>
</dbReference>
<dbReference type="InterPro" id="IPR036611">
    <property type="entry name" value="Trigger_fac_ribosome-bd_sf"/>
</dbReference>
<dbReference type="SUPFAM" id="SSF102735">
    <property type="entry name" value="Trigger factor ribosome-binding domain"/>
    <property type="match status" value="1"/>
</dbReference>